<evidence type="ECO:0000313" key="1">
    <source>
        <dbReference type="EMBL" id="MCK8679138.1"/>
    </source>
</evidence>
<organism evidence="1 2">
    <name type="scientific">Streptomyces lichenis</name>
    <dbReference type="NCBI Taxonomy" id="2306967"/>
    <lineage>
        <taxon>Bacteria</taxon>
        <taxon>Bacillati</taxon>
        <taxon>Actinomycetota</taxon>
        <taxon>Actinomycetes</taxon>
        <taxon>Kitasatosporales</taxon>
        <taxon>Streptomycetaceae</taxon>
        <taxon>Streptomyces</taxon>
    </lineage>
</organism>
<protein>
    <submittedName>
        <fullName evidence="1">Uncharacterized protein</fullName>
    </submittedName>
</protein>
<accession>A0ABT0ICU0</accession>
<evidence type="ECO:0000313" key="2">
    <source>
        <dbReference type="Proteomes" id="UP001522868"/>
    </source>
</evidence>
<dbReference type="RefSeq" id="WP_248634800.1">
    <property type="nucleotide sequence ID" value="NZ_JALPTH010000016.1"/>
</dbReference>
<keyword evidence="2" id="KW-1185">Reference proteome</keyword>
<dbReference type="Proteomes" id="UP001522868">
    <property type="component" value="Unassembled WGS sequence"/>
</dbReference>
<gene>
    <name evidence="1" type="ORF">M1O15_17415</name>
</gene>
<sequence>MADPHVSGEVHHRACGVCPGRRHPVGEFDVFERPTAEAPFSPADGLRYLGDGTPVCVHPEKVGLPPGRYKSKGAPLVVQLDLPSDPSQVATHLHGVFHGTAPALLDDLIVQATDQIRRAFPELDALSVLRQALG</sequence>
<dbReference type="EMBL" id="JALPTH010000016">
    <property type="protein sequence ID" value="MCK8679138.1"/>
    <property type="molecule type" value="Genomic_DNA"/>
</dbReference>
<name>A0ABT0ICU0_9ACTN</name>
<comment type="caution">
    <text evidence="1">The sequence shown here is derived from an EMBL/GenBank/DDBJ whole genome shotgun (WGS) entry which is preliminary data.</text>
</comment>
<proteinExistence type="predicted"/>
<reference evidence="1 2" key="1">
    <citation type="submission" date="2022-04" db="EMBL/GenBank/DDBJ databases">
        <title>Streptomyces sp. nov. LCR6-01 isolated from Lichen of Dirinaria sp.</title>
        <authorList>
            <person name="Kanchanasin P."/>
            <person name="Tanasupawat S."/>
            <person name="Phongsopitanun W."/>
        </authorList>
    </citation>
    <scope>NUCLEOTIDE SEQUENCE [LARGE SCALE GENOMIC DNA]</scope>
    <source>
        <strain evidence="1 2">LCR6-01</strain>
    </source>
</reference>